<feature type="compositionally biased region" description="Basic and acidic residues" evidence="1">
    <location>
        <begin position="184"/>
        <end position="193"/>
    </location>
</feature>
<feature type="compositionally biased region" description="Low complexity" evidence="1">
    <location>
        <begin position="243"/>
        <end position="256"/>
    </location>
</feature>
<feature type="compositionally biased region" description="Pro residues" evidence="1">
    <location>
        <begin position="1"/>
        <end position="11"/>
    </location>
</feature>
<name>A0AAX4K087_9TREE</name>
<sequence length="350" mass="38240">MSDPNSLPPLPANHLDHPEKWATGADPATEKQKGFIAVLEKQNPGLIPEEGIDENNLGKSEASEIIDSLKKGEKIDESHNHSNDSNNDNDDVNIEKQTLDQDQTETEIKEPSTNQLSKNTTTKPVVEEKEEKEEKTGDKRKEPPSSKETSDGGDRKEQDPSSKETTKTSKKDNQDQDEDGDIELEGKDTKESKQTTLDGAFDKDNQDASKDTSKAEEDKEGEDRASKKAKLDSSSTPTEIKSSKTNTTSKTSTSSNGAGYKGGYNEDHPPIQTDSGATYPKPTETEDTIPGSPSHLDHPENWATGDDPATDKQKGFIKVLEKQKGVSEVGNVDSLGKSEASEKIEELKEM</sequence>
<evidence type="ECO:0000313" key="2">
    <source>
        <dbReference type="EMBL" id="WWC90185.1"/>
    </source>
</evidence>
<dbReference type="EMBL" id="CP144103">
    <property type="protein sequence ID" value="WWC90185.1"/>
    <property type="molecule type" value="Genomic_DNA"/>
</dbReference>
<dbReference type="AlphaFoldDB" id="A0AAX4K087"/>
<reference evidence="2 3" key="1">
    <citation type="submission" date="2024-01" db="EMBL/GenBank/DDBJ databases">
        <title>Comparative genomics of Cryptococcus and Kwoniella reveals pathogenesis evolution and contrasting modes of karyotype evolution via chromosome fusion or intercentromeric recombination.</title>
        <authorList>
            <person name="Coelho M.A."/>
            <person name="David-Palma M."/>
            <person name="Shea T."/>
            <person name="Bowers K."/>
            <person name="McGinley-Smith S."/>
            <person name="Mohammad A.W."/>
            <person name="Gnirke A."/>
            <person name="Yurkov A.M."/>
            <person name="Nowrousian M."/>
            <person name="Sun S."/>
            <person name="Cuomo C.A."/>
            <person name="Heitman J."/>
        </authorList>
    </citation>
    <scope>NUCLEOTIDE SEQUENCE [LARGE SCALE GENOMIC DNA]</scope>
    <source>
        <strain evidence="2 3">CBS 6074</strain>
    </source>
</reference>
<feature type="region of interest" description="Disordered" evidence="1">
    <location>
        <begin position="331"/>
        <end position="350"/>
    </location>
</feature>
<dbReference type="Pfam" id="PF11272">
    <property type="entry name" value="DUF3072"/>
    <property type="match status" value="2"/>
</dbReference>
<evidence type="ECO:0008006" key="4">
    <source>
        <dbReference type="Google" id="ProtNLM"/>
    </source>
</evidence>
<dbReference type="RefSeq" id="XP_066076948.1">
    <property type="nucleotide sequence ID" value="XM_066220851.1"/>
</dbReference>
<evidence type="ECO:0000313" key="3">
    <source>
        <dbReference type="Proteomes" id="UP001355207"/>
    </source>
</evidence>
<feature type="region of interest" description="Disordered" evidence="1">
    <location>
        <begin position="1"/>
        <end position="313"/>
    </location>
</feature>
<evidence type="ECO:0000256" key="1">
    <source>
        <dbReference type="SAM" id="MobiDB-lite"/>
    </source>
</evidence>
<keyword evidence="3" id="KW-1185">Reference proteome</keyword>
<organism evidence="2 3">
    <name type="scientific">Kwoniella dendrophila CBS 6074</name>
    <dbReference type="NCBI Taxonomy" id="1295534"/>
    <lineage>
        <taxon>Eukaryota</taxon>
        <taxon>Fungi</taxon>
        <taxon>Dikarya</taxon>
        <taxon>Basidiomycota</taxon>
        <taxon>Agaricomycotina</taxon>
        <taxon>Tremellomycetes</taxon>
        <taxon>Tremellales</taxon>
        <taxon>Cryptococcaceae</taxon>
        <taxon>Kwoniella</taxon>
    </lineage>
</organism>
<dbReference type="GeneID" id="91095788"/>
<gene>
    <name evidence="2" type="ORF">L201_005118</name>
</gene>
<feature type="compositionally biased region" description="Basic and acidic residues" evidence="1">
    <location>
        <begin position="200"/>
        <end position="231"/>
    </location>
</feature>
<feature type="compositionally biased region" description="Basic and acidic residues" evidence="1">
    <location>
        <begin position="125"/>
        <end position="174"/>
    </location>
</feature>
<accession>A0AAX4K087</accession>
<dbReference type="InterPro" id="IPR021425">
    <property type="entry name" value="DUF3072"/>
</dbReference>
<dbReference type="Proteomes" id="UP001355207">
    <property type="component" value="Chromosome 6"/>
</dbReference>
<feature type="compositionally biased region" description="Basic and acidic residues" evidence="1">
    <location>
        <begin position="67"/>
        <end position="82"/>
    </location>
</feature>
<proteinExistence type="predicted"/>
<protein>
    <recommendedName>
        <fullName evidence="4">Hypervirulence associated protein TUDOR domain-containing protein</fullName>
    </recommendedName>
</protein>
<feature type="compositionally biased region" description="Basic and acidic residues" evidence="1">
    <location>
        <begin position="339"/>
        <end position="350"/>
    </location>
</feature>